<protein>
    <submittedName>
        <fullName evidence="1">Uncharacterized protein</fullName>
    </submittedName>
</protein>
<evidence type="ECO:0000313" key="2">
    <source>
        <dbReference type="Proteomes" id="UP000004524"/>
    </source>
</evidence>
<gene>
    <name evidence="1" type="ORF">PBR_0234</name>
</gene>
<sequence length="249" mass="28596">MNTNYKSILWTITILVIGIIIGFWIHKAFFASENQGILLWSYYFFQILGGIGTCMAVVVALFKDSIKKFIWHPKFNFELLSDGIIEVINHNANNPTADMYKGILRVTNVGNDSAKRCEIVIEKIEYAQRGSEIYDTIHDVVGRRKLDWGSDSVIIPKGKYRDIDLYKITKATGLPQQGEAADPDSYLIELTGPQIEDKYRKSGKLRINYCISYDEGSFHNFTLYVDGDGVWRGRKEELRRYINFKLEAV</sequence>
<dbReference type="Proteomes" id="UP000004524">
    <property type="component" value="Unassembled WGS sequence"/>
</dbReference>
<evidence type="ECO:0000313" key="1">
    <source>
        <dbReference type="EMBL" id="EFI70850.1"/>
    </source>
</evidence>
<dbReference type="AlphaFoldDB" id="D8E0B4"/>
<keyword evidence="2" id="KW-1185">Reference proteome</keyword>
<proteinExistence type="predicted"/>
<accession>D8E0B4</accession>
<reference evidence="1 2" key="1">
    <citation type="journal article" date="2010" name="Microb. Ecol.">
        <title>Comparative genome analysis of Prevotella ruminicola and Prevotella bryantii: insights into their environmental niche.</title>
        <authorList>
            <consortium name="North American Consortium for Rumen Bacteria"/>
            <person name="Purushe J."/>
            <person name="Fouts D.E."/>
            <person name="Morrison M."/>
            <person name="White B.A."/>
            <person name="Mackie R.I."/>
            <person name="Coutinho P.M."/>
            <person name="Henrissat B."/>
            <person name="Nelson K.E."/>
        </authorList>
    </citation>
    <scope>NUCLEOTIDE SEQUENCE [LARGE SCALE GENOMIC DNA]</scope>
    <source>
        <strain evidence="1 2">B14</strain>
    </source>
</reference>
<name>D8E0B4_9BACT</name>
<dbReference type="EMBL" id="ADWO01000095">
    <property type="protein sequence ID" value="EFI70850.1"/>
    <property type="molecule type" value="Genomic_DNA"/>
</dbReference>
<organism evidence="1 2">
    <name type="scientific">Segatella baroniae B14</name>
    <dbReference type="NCBI Taxonomy" id="752555"/>
    <lineage>
        <taxon>Bacteria</taxon>
        <taxon>Pseudomonadati</taxon>
        <taxon>Bacteroidota</taxon>
        <taxon>Bacteroidia</taxon>
        <taxon>Bacteroidales</taxon>
        <taxon>Prevotellaceae</taxon>
        <taxon>Segatella</taxon>
    </lineage>
</organism>
<comment type="caution">
    <text evidence="1">The sequence shown here is derived from an EMBL/GenBank/DDBJ whole genome shotgun (WGS) entry which is preliminary data.</text>
</comment>